<name>W1XGX0_9ZZZZ</name>
<gene>
    <name evidence="1" type="ORF">Q604_UNBC16087G0001</name>
</gene>
<proteinExistence type="predicted"/>
<organism evidence="1">
    <name type="scientific">human gut metagenome</name>
    <dbReference type="NCBI Taxonomy" id="408170"/>
    <lineage>
        <taxon>unclassified sequences</taxon>
        <taxon>metagenomes</taxon>
        <taxon>organismal metagenomes</taxon>
    </lineage>
</organism>
<accession>W1XGX0</accession>
<sequence>ADLLRAEFLHVNTVEFINLDEQGFEKVARTIIEIFRPASGKRSSKSFFNYSILEILYIKTHFIYLS</sequence>
<dbReference type="EMBL" id="AZMM01016087">
    <property type="protein sequence ID" value="ETJ29376.1"/>
    <property type="molecule type" value="Genomic_DNA"/>
</dbReference>
<feature type="non-terminal residue" evidence="1">
    <location>
        <position position="1"/>
    </location>
</feature>
<dbReference type="AlphaFoldDB" id="W1XGX0"/>
<evidence type="ECO:0000313" key="1">
    <source>
        <dbReference type="EMBL" id="ETJ29376.1"/>
    </source>
</evidence>
<protein>
    <submittedName>
        <fullName evidence="1">Uncharacterized protein</fullName>
    </submittedName>
</protein>
<comment type="caution">
    <text evidence="1">The sequence shown here is derived from an EMBL/GenBank/DDBJ whole genome shotgun (WGS) entry which is preliminary data.</text>
</comment>
<reference evidence="1" key="1">
    <citation type="submission" date="2013-12" db="EMBL/GenBank/DDBJ databases">
        <title>A Varibaculum cambriense genome reconstructed from a premature infant gut community with otherwise low bacterial novelty that shifts toward anaerobic metabolism during the third week of life.</title>
        <authorList>
            <person name="Brown C.T."/>
            <person name="Sharon I."/>
            <person name="Thomas B.C."/>
            <person name="Castelle C.J."/>
            <person name="Morowitz M.J."/>
            <person name="Banfield J.F."/>
        </authorList>
    </citation>
    <scope>NUCLEOTIDE SEQUENCE</scope>
</reference>